<dbReference type="EMBL" id="JASNRB020000004">
    <property type="protein sequence ID" value="MFJ1467618.1"/>
    <property type="molecule type" value="Genomic_DNA"/>
</dbReference>
<comment type="caution">
    <text evidence="1">The sequence shown here is derived from an EMBL/GenBank/DDBJ whole genome shotgun (WGS) entry which is preliminary data.</text>
</comment>
<evidence type="ECO:0000313" key="2">
    <source>
        <dbReference type="Proteomes" id="UP001168096"/>
    </source>
</evidence>
<organism evidence="1 2">
    <name type="scientific">Massilia orientalis</name>
    <dbReference type="NCBI Taxonomy" id="3050128"/>
    <lineage>
        <taxon>Bacteria</taxon>
        <taxon>Pseudomonadati</taxon>
        <taxon>Pseudomonadota</taxon>
        <taxon>Betaproteobacteria</taxon>
        <taxon>Burkholderiales</taxon>
        <taxon>Oxalobacteraceae</taxon>
        <taxon>Telluria group</taxon>
        <taxon>Massilia</taxon>
    </lineage>
</organism>
<gene>
    <name evidence="1" type="ORF">QPK29_007825</name>
</gene>
<proteinExistence type="predicted"/>
<sequence>MNLLARTPLSALDVVPMRAGGSAADALREALAYGRDLDRLGFHRMWLAEHHNLSGVASSATAVLVGQIAAATRRLRVGAGGIMLPNHAPLVVAENFGTLETLFPGRIDLGLGRAPGADGATMRALRRSAGDGGGFPDQVADIQRLLGPDMPGQRVRAVPGVGTGVPVWILGSGTFGAALAAERGLPFAFAAHIAPQALHEAAHVYRSTFQPSAVGARPYLMVCLPLVAADSDEKAQFLATTMFQRSLALVRGEGLTMLPPVADMGPHWRPDEEEAVRSMLAAAIVGGPATVARGLEQVLSTTGVDELMFSSNFYHAADRLRSAEIVAQLRGETLKTPLALDA</sequence>
<dbReference type="Proteomes" id="UP001168096">
    <property type="component" value="Unassembled WGS sequence"/>
</dbReference>
<reference evidence="1" key="1">
    <citation type="submission" date="2024-11" db="EMBL/GenBank/DDBJ databases">
        <title>Description of Massilia orientalis sp. nov., isolated from rhizosphere soil of Ageratina adenophora.</title>
        <authorList>
            <person name="Wang Y."/>
        </authorList>
    </citation>
    <scope>NUCLEOTIDE SEQUENCE</scope>
    <source>
        <strain evidence="1">YIM B02787</strain>
    </source>
</reference>
<keyword evidence="2" id="KW-1185">Reference proteome</keyword>
<accession>A0ACC7M6C8</accession>
<keyword evidence="1" id="KW-0560">Oxidoreductase</keyword>
<dbReference type="EC" id="1.-.-.-" evidence="1"/>
<name>A0ACC7M6C8_9BURK</name>
<evidence type="ECO:0000313" key="1">
    <source>
        <dbReference type="EMBL" id="MFJ1467618.1"/>
    </source>
</evidence>
<protein>
    <submittedName>
        <fullName evidence="1">LLM class flavin-dependent oxidoreductase</fullName>
        <ecNumber evidence="1">1.-.-.-</ecNumber>
    </submittedName>
</protein>